<keyword evidence="2" id="KW-1185">Reference proteome</keyword>
<sequence length="403" mass="43221">MMCRCVTIGVGSLQLSYTLRQSGWAGLSFVLIAGAVSFITAIITVRCTYLKPGGGKIGGFHEIGYEAFGKPGYYVVAAFNMLNIIGSVGIYAILSASNISNMLARVNVHLGSRFLMFITTAVMCIPTLIARTLGETFLVSLIGTATSVIVTLTVIVMAIIYPIRNGEMHVGSNVAHPGPIHHFAALPGGFAVSLSTMSFAYVGSTIIPHLESGMRRPERFSWVLGSALFAIASVYLVMASTGYSAYGDRTLSPITLNFPKTWPTLLADICITIHVLFAGPLFLVQMALEIESGLDIASKGKRAEAVWRLCIRIGAALVILGMAEALPFFEDVISLVSALTNPVLVYLTPIASYIKLTGWRDIPMRSLVGLLLLLIFGLVVSAFGLVETIQAIVGDFRNDKSRS</sequence>
<accession>A0ACC1JGF6</accession>
<reference evidence="1" key="1">
    <citation type="submission" date="2022-07" db="EMBL/GenBank/DDBJ databases">
        <title>Phylogenomic reconstructions and comparative analyses of Kickxellomycotina fungi.</title>
        <authorList>
            <person name="Reynolds N.K."/>
            <person name="Stajich J.E."/>
            <person name="Barry K."/>
            <person name="Grigoriev I.V."/>
            <person name="Crous P."/>
            <person name="Smith M.E."/>
        </authorList>
    </citation>
    <scope>NUCLEOTIDE SEQUENCE</scope>
    <source>
        <strain evidence="1">NRRL 5244</strain>
    </source>
</reference>
<dbReference type="Proteomes" id="UP001150603">
    <property type="component" value="Unassembled WGS sequence"/>
</dbReference>
<protein>
    <submittedName>
        <fullName evidence="1">Uncharacterized protein</fullName>
    </submittedName>
</protein>
<evidence type="ECO:0000313" key="1">
    <source>
        <dbReference type="EMBL" id="KAJ1950596.1"/>
    </source>
</evidence>
<dbReference type="EMBL" id="JANBPW010000170">
    <property type="protein sequence ID" value="KAJ1950596.1"/>
    <property type="molecule type" value="Genomic_DNA"/>
</dbReference>
<proteinExistence type="predicted"/>
<comment type="caution">
    <text evidence="1">The sequence shown here is derived from an EMBL/GenBank/DDBJ whole genome shotgun (WGS) entry which is preliminary data.</text>
</comment>
<organism evidence="1 2">
    <name type="scientific">Linderina macrospora</name>
    <dbReference type="NCBI Taxonomy" id="4868"/>
    <lineage>
        <taxon>Eukaryota</taxon>
        <taxon>Fungi</taxon>
        <taxon>Fungi incertae sedis</taxon>
        <taxon>Zoopagomycota</taxon>
        <taxon>Kickxellomycotina</taxon>
        <taxon>Kickxellomycetes</taxon>
        <taxon>Kickxellales</taxon>
        <taxon>Kickxellaceae</taxon>
        <taxon>Linderina</taxon>
    </lineage>
</organism>
<evidence type="ECO:0000313" key="2">
    <source>
        <dbReference type="Proteomes" id="UP001150603"/>
    </source>
</evidence>
<gene>
    <name evidence="1" type="ORF">FBU59_000603</name>
</gene>
<name>A0ACC1JGF6_9FUNG</name>